<dbReference type="Proteomes" id="UP000019132">
    <property type="component" value="Unassembled WGS sequence"/>
</dbReference>
<dbReference type="GO" id="GO:0016226">
    <property type="term" value="P:iron-sulfur cluster assembly"/>
    <property type="evidence" value="ECO:0007669"/>
    <property type="project" value="TreeGrafter"/>
</dbReference>
<dbReference type="PANTHER" id="PTHR22602:SF0">
    <property type="entry name" value="TRANSFERASE CAF17, MITOCHONDRIAL-RELATED"/>
    <property type="match status" value="1"/>
</dbReference>
<dbReference type="Pfam" id="PF01571">
    <property type="entry name" value="GCV_T"/>
    <property type="match status" value="1"/>
</dbReference>
<evidence type="ECO:0000256" key="2">
    <source>
        <dbReference type="ARBA" id="ARBA00022946"/>
    </source>
</evidence>
<reference evidence="6" key="1">
    <citation type="journal article" date="2010" name="Genome Biol.">
        <title>Genome sequence of the necrotrophic plant pathogen Pythium ultimum reveals original pathogenicity mechanisms and effector repertoire.</title>
        <authorList>
            <person name="Levesque C.A."/>
            <person name="Brouwer H."/>
            <person name="Cano L."/>
            <person name="Hamilton J.P."/>
            <person name="Holt C."/>
            <person name="Huitema E."/>
            <person name="Raffaele S."/>
            <person name="Robideau G.P."/>
            <person name="Thines M."/>
            <person name="Win J."/>
            <person name="Zerillo M.M."/>
            <person name="Beakes G.W."/>
            <person name="Boore J.L."/>
            <person name="Busam D."/>
            <person name="Dumas B."/>
            <person name="Ferriera S."/>
            <person name="Fuerstenberg S.I."/>
            <person name="Gachon C.M."/>
            <person name="Gaulin E."/>
            <person name="Govers F."/>
            <person name="Grenville-Briggs L."/>
            <person name="Horner N."/>
            <person name="Hostetler J."/>
            <person name="Jiang R.H."/>
            <person name="Johnson J."/>
            <person name="Krajaejun T."/>
            <person name="Lin H."/>
            <person name="Meijer H.J."/>
            <person name="Moore B."/>
            <person name="Morris P."/>
            <person name="Phuntmart V."/>
            <person name="Puiu D."/>
            <person name="Shetty J."/>
            <person name="Stajich J.E."/>
            <person name="Tripathy S."/>
            <person name="Wawra S."/>
            <person name="van West P."/>
            <person name="Whitty B.R."/>
            <person name="Coutinho P.M."/>
            <person name="Henrissat B."/>
            <person name="Martin F."/>
            <person name="Thomas P.D."/>
            <person name="Tyler B.M."/>
            <person name="De Vries R.P."/>
            <person name="Kamoun S."/>
            <person name="Yandell M."/>
            <person name="Tisserat N."/>
            <person name="Buell C.R."/>
        </authorList>
    </citation>
    <scope>NUCLEOTIDE SEQUENCE</scope>
    <source>
        <strain evidence="6">DAOM:BR144</strain>
    </source>
</reference>
<dbReference type="VEuPathDB" id="FungiDB:PYU1_G008609"/>
<dbReference type="InterPro" id="IPR017703">
    <property type="entry name" value="YgfZ/GCV_T_CS"/>
</dbReference>
<dbReference type="HOGENOM" id="CLU_007884_7_0_1"/>
<comment type="subcellular location">
    <subcellularLocation>
        <location evidence="1">Mitochondrion</location>
    </subcellularLocation>
</comment>
<dbReference type="InterPro" id="IPR045179">
    <property type="entry name" value="YgfZ/GcvT"/>
</dbReference>
<evidence type="ECO:0000313" key="5">
    <source>
        <dbReference type="EnsemblProtists" id="PYU1_T008626"/>
    </source>
</evidence>
<keyword evidence="2" id="KW-0809">Transit peptide</keyword>
<evidence type="ECO:0000259" key="4">
    <source>
        <dbReference type="Pfam" id="PF01571"/>
    </source>
</evidence>
<dbReference type="Gene3D" id="3.30.1360.120">
    <property type="entry name" value="Probable tRNA modification gtpase trme, domain 1"/>
    <property type="match status" value="1"/>
</dbReference>
<dbReference type="PANTHER" id="PTHR22602">
    <property type="entry name" value="TRANSFERASE CAF17, MITOCHONDRIAL-RELATED"/>
    <property type="match status" value="1"/>
</dbReference>
<name>K3WUH9_GLOUD</name>
<keyword evidence="3" id="KW-0496">Mitochondrion</keyword>
<evidence type="ECO:0000313" key="6">
    <source>
        <dbReference type="Proteomes" id="UP000019132"/>
    </source>
</evidence>
<dbReference type="SUPFAM" id="SSF103025">
    <property type="entry name" value="Folate-binding domain"/>
    <property type="match status" value="1"/>
</dbReference>
<evidence type="ECO:0000256" key="1">
    <source>
        <dbReference type="ARBA" id="ARBA00004173"/>
    </source>
</evidence>
<evidence type="ECO:0000256" key="3">
    <source>
        <dbReference type="ARBA" id="ARBA00023128"/>
    </source>
</evidence>
<dbReference type="GO" id="GO:0005759">
    <property type="term" value="C:mitochondrial matrix"/>
    <property type="evidence" value="ECO:0007669"/>
    <property type="project" value="TreeGrafter"/>
</dbReference>
<reference evidence="5" key="3">
    <citation type="submission" date="2015-02" db="UniProtKB">
        <authorList>
            <consortium name="EnsemblProtists"/>
        </authorList>
    </citation>
    <scope>IDENTIFICATION</scope>
    <source>
        <strain evidence="5">DAOM BR144</strain>
    </source>
</reference>
<organism evidence="5 6">
    <name type="scientific">Globisporangium ultimum (strain ATCC 200006 / CBS 805.95 / DAOM BR144)</name>
    <name type="common">Pythium ultimum</name>
    <dbReference type="NCBI Taxonomy" id="431595"/>
    <lineage>
        <taxon>Eukaryota</taxon>
        <taxon>Sar</taxon>
        <taxon>Stramenopiles</taxon>
        <taxon>Oomycota</taxon>
        <taxon>Peronosporomycetes</taxon>
        <taxon>Pythiales</taxon>
        <taxon>Pythiaceae</taxon>
        <taxon>Globisporangium</taxon>
    </lineage>
</organism>
<reference evidence="6" key="2">
    <citation type="submission" date="2010-04" db="EMBL/GenBank/DDBJ databases">
        <authorList>
            <person name="Buell R."/>
            <person name="Hamilton J."/>
            <person name="Hostetler J."/>
        </authorList>
    </citation>
    <scope>NUCLEOTIDE SEQUENCE [LARGE SCALE GENOMIC DNA]</scope>
    <source>
        <strain evidence="6">DAOM:BR144</strain>
    </source>
</reference>
<protein>
    <recommendedName>
        <fullName evidence="4">GCVT N-terminal domain-containing protein</fullName>
    </recommendedName>
</protein>
<proteinExistence type="predicted"/>
<feature type="domain" description="GCVT N-terminal" evidence="4">
    <location>
        <begin position="19"/>
        <end position="108"/>
    </location>
</feature>
<dbReference type="InParanoid" id="K3WUH9"/>
<dbReference type="AlphaFoldDB" id="K3WUH9"/>
<dbReference type="InterPro" id="IPR027266">
    <property type="entry name" value="TrmE/GcvT-like"/>
</dbReference>
<dbReference type="EnsemblProtists" id="PYU1_T008626">
    <property type="protein sequence ID" value="PYU1_T008626"/>
    <property type="gene ID" value="PYU1_G008609"/>
</dbReference>
<dbReference type="EMBL" id="GL376558">
    <property type="status" value="NOT_ANNOTATED_CDS"/>
    <property type="molecule type" value="Genomic_DNA"/>
</dbReference>
<accession>K3WUH9</accession>
<dbReference type="eggNOG" id="KOG2929">
    <property type="taxonomic scope" value="Eukaryota"/>
</dbReference>
<sequence>MSTLLRTPGVVRLANRRLLQLQGVDASRFLQAILTNDMKSVAKPGDALYGGFLTTKGRLLGDCSVVQTQEDTFLLDYDESVSEDLMKHWKRYKLRMKVKLEDKSDVLSTYATLPALISADDTCDYSVLENELETVLQINSALQDAKDGIAFVDPRGKEFGVRAILPASETLNVPDNYETLDLAAYNDRRIFLGAAEGKELSDGIPLESNLELLHGVSFRKGCYVGQELTARTQFKGNVRKRIVPLVLIPSDQQDVITALSELSFQRIDSPSHASLREYLVNSASRKDAVSPEQGGKIVKTGSTKAVGTIVNVGNELPTAIAMMRLEHLLPKEEEDNEVVPQMQFTTLEGDFHAIPYQPTWWPALDLATGKMKL</sequence>
<dbReference type="NCBIfam" id="TIGR03317">
    <property type="entry name" value="ygfZ_signature"/>
    <property type="match status" value="1"/>
</dbReference>
<keyword evidence="6" id="KW-1185">Reference proteome</keyword>
<dbReference type="OMA" id="KHWKRYK"/>
<dbReference type="STRING" id="431595.K3WUH9"/>
<dbReference type="InterPro" id="IPR006222">
    <property type="entry name" value="GCVT_N"/>
</dbReference>